<dbReference type="RefSeq" id="WP_091295390.1">
    <property type="nucleotide sequence ID" value="NZ_FNON01000008.1"/>
</dbReference>
<proteinExistence type="predicted"/>
<dbReference type="InterPro" id="IPR028228">
    <property type="entry name" value="Imm53"/>
</dbReference>
<dbReference type="EMBL" id="FNON01000008">
    <property type="protein sequence ID" value="SDY98102.1"/>
    <property type="molecule type" value="Genomic_DNA"/>
</dbReference>
<name>A0A1H3PAE8_9PSEU</name>
<evidence type="ECO:0000313" key="2">
    <source>
        <dbReference type="Proteomes" id="UP000199515"/>
    </source>
</evidence>
<protein>
    <submittedName>
        <fullName evidence="1">Immunity protein 53</fullName>
    </submittedName>
</protein>
<gene>
    <name evidence="1" type="ORF">SAMN05421504_108109</name>
</gene>
<dbReference type="STRING" id="589385.SAMN05421504_108109"/>
<dbReference type="Pfam" id="PF15580">
    <property type="entry name" value="Imm53"/>
    <property type="match status" value="1"/>
</dbReference>
<accession>A0A1H3PAE8</accession>
<organism evidence="1 2">
    <name type="scientific">Amycolatopsis xylanica</name>
    <dbReference type="NCBI Taxonomy" id="589385"/>
    <lineage>
        <taxon>Bacteria</taxon>
        <taxon>Bacillati</taxon>
        <taxon>Actinomycetota</taxon>
        <taxon>Actinomycetes</taxon>
        <taxon>Pseudonocardiales</taxon>
        <taxon>Pseudonocardiaceae</taxon>
        <taxon>Amycolatopsis</taxon>
    </lineage>
</organism>
<keyword evidence="2" id="KW-1185">Reference proteome</keyword>
<dbReference type="OrthoDB" id="3533713at2"/>
<sequence length="97" mass="11134">MSAFRFVQDWYAAQCDGEWEHEFGMTIKTLDNPGWIFEIDIAHTSADGRRLTKALTEPGPARWIWSWCDGRKFGAACDPASLEDAFARFRAFIEKTL</sequence>
<evidence type="ECO:0000313" key="1">
    <source>
        <dbReference type="EMBL" id="SDY98102.1"/>
    </source>
</evidence>
<dbReference type="Proteomes" id="UP000199515">
    <property type="component" value="Unassembled WGS sequence"/>
</dbReference>
<reference evidence="1 2" key="1">
    <citation type="submission" date="2016-10" db="EMBL/GenBank/DDBJ databases">
        <authorList>
            <person name="de Groot N.N."/>
        </authorList>
    </citation>
    <scope>NUCLEOTIDE SEQUENCE [LARGE SCALE GENOMIC DNA]</scope>
    <source>
        <strain evidence="1 2">CPCC 202699</strain>
    </source>
</reference>
<dbReference type="AlphaFoldDB" id="A0A1H3PAE8"/>